<name>A0A176Z007_9BRAD</name>
<evidence type="ECO:0000313" key="3">
    <source>
        <dbReference type="Proteomes" id="UP000076959"/>
    </source>
</evidence>
<protein>
    <submittedName>
        <fullName evidence="2">XRE family transcriptional regulator</fullName>
    </submittedName>
</protein>
<sequence length="88" mass="9900">MITSRQVRAARALLGWTQETLADKALVALTALKRFESENGLQVREDTRDRVRAALEASGIIFLASERGEGVMLVHNPDVARKRVRRRT</sequence>
<dbReference type="RefSeq" id="WP_063698842.1">
    <property type="nucleotide sequence ID" value="NZ_LUUB01000040.1"/>
</dbReference>
<proteinExistence type="predicted"/>
<dbReference type="InterPro" id="IPR010982">
    <property type="entry name" value="Lambda_DNA-bd_dom_sf"/>
</dbReference>
<feature type="domain" description="HTH cro/C1-type" evidence="1">
    <location>
        <begin position="7"/>
        <end position="39"/>
    </location>
</feature>
<dbReference type="AlphaFoldDB" id="A0A176Z007"/>
<dbReference type="InterPro" id="IPR001387">
    <property type="entry name" value="Cro/C1-type_HTH"/>
</dbReference>
<dbReference type="GO" id="GO:0003677">
    <property type="term" value="F:DNA binding"/>
    <property type="evidence" value="ECO:0007669"/>
    <property type="project" value="InterPro"/>
</dbReference>
<dbReference type="Gene3D" id="1.10.260.40">
    <property type="entry name" value="lambda repressor-like DNA-binding domains"/>
    <property type="match status" value="1"/>
</dbReference>
<dbReference type="EMBL" id="LUUB01000040">
    <property type="protein sequence ID" value="OAF12361.1"/>
    <property type="molecule type" value="Genomic_DNA"/>
</dbReference>
<accession>A0A176Z007</accession>
<gene>
    <name evidence="2" type="ORF">AYJ54_05885</name>
</gene>
<evidence type="ECO:0000259" key="1">
    <source>
        <dbReference type="PROSITE" id="PS50943"/>
    </source>
</evidence>
<dbReference type="OrthoDB" id="3782725at2"/>
<dbReference type="STRING" id="1505087.AYJ54_05885"/>
<evidence type="ECO:0000313" key="2">
    <source>
        <dbReference type="EMBL" id="OAF12361.1"/>
    </source>
</evidence>
<keyword evidence="3" id="KW-1185">Reference proteome</keyword>
<dbReference type="Proteomes" id="UP000076959">
    <property type="component" value="Unassembled WGS sequence"/>
</dbReference>
<comment type="caution">
    <text evidence="2">The sequence shown here is derived from an EMBL/GenBank/DDBJ whole genome shotgun (WGS) entry which is preliminary data.</text>
</comment>
<reference evidence="2 3" key="1">
    <citation type="submission" date="2016-03" db="EMBL/GenBank/DDBJ databases">
        <title>Draft Genome Sequence of the Strain BR 10245 (Bradyrhizobium sp.) isolated from nodules of Centrolobium paraense.</title>
        <authorList>
            <person name="Simoes-Araujo J.L.Sr."/>
            <person name="Barauna A.C."/>
            <person name="Silva K."/>
            <person name="Zilli J.E."/>
        </authorList>
    </citation>
    <scope>NUCLEOTIDE SEQUENCE [LARGE SCALE GENOMIC DNA]</scope>
    <source>
        <strain evidence="2 3">BR 10245</strain>
    </source>
</reference>
<dbReference type="SUPFAM" id="SSF47413">
    <property type="entry name" value="lambda repressor-like DNA-binding domains"/>
    <property type="match status" value="1"/>
</dbReference>
<dbReference type="PROSITE" id="PS50943">
    <property type="entry name" value="HTH_CROC1"/>
    <property type="match status" value="1"/>
</dbReference>
<organism evidence="2 3">
    <name type="scientific">Bradyrhizobium centrolobii</name>
    <dbReference type="NCBI Taxonomy" id="1505087"/>
    <lineage>
        <taxon>Bacteria</taxon>
        <taxon>Pseudomonadati</taxon>
        <taxon>Pseudomonadota</taxon>
        <taxon>Alphaproteobacteria</taxon>
        <taxon>Hyphomicrobiales</taxon>
        <taxon>Nitrobacteraceae</taxon>
        <taxon>Bradyrhizobium</taxon>
    </lineage>
</organism>